<dbReference type="AlphaFoldDB" id="A0A9P7KHL9"/>
<gene>
    <name evidence="1" type="ORF">H0H81_001490</name>
</gene>
<reference evidence="1" key="1">
    <citation type="submission" date="2021-02" db="EMBL/GenBank/DDBJ databases">
        <authorList>
            <person name="Nieuwenhuis M."/>
            <person name="Van De Peppel L.J.J."/>
        </authorList>
    </citation>
    <scope>NUCLEOTIDE SEQUENCE</scope>
    <source>
        <strain evidence="1">D49</strain>
    </source>
</reference>
<comment type="caution">
    <text evidence="1">The sequence shown here is derived from an EMBL/GenBank/DDBJ whole genome shotgun (WGS) entry which is preliminary data.</text>
</comment>
<accession>A0A9P7KHL9</accession>
<dbReference type="Proteomes" id="UP000717328">
    <property type="component" value="Unassembled WGS sequence"/>
</dbReference>
<name>A0A9P7KHL9_9AGAR</name>
<sequence length="191" mass="20181">MLVDRRYITTPSQLAQQPVLVPPVDRQRSTAITIIDGQVPSQVYVKYFLAVSVSLKTNITRTGQTYGNKFKVDSIPKGQLSITTIPCDTVANACLISMKAPSTLVYLVDPTAPETADVPAATFSMTAFAETAKTATADPSVLAKSNRHSGKERVRLGSTSASLISAASGERGTGVASWCCGAGVVMNALVW</sequence>
<protein>
    <submittedName>
        <fullName evidence="1">Uncharacterized protein</fullName>
    </submittedName>
</protein>
<proteinExistence type="predicted"/>
<dbReference type="OrthoDB" id="2796951at2759"/>
<organism evidence="1 2">
    <name type="scientific">Sphagnurus paluster</name>
    <dbReference type="NCBI Taxonomy" id="117069"/>
    <lineage>
        <taxon>Eukaryota</taxon>
        <taxon>Fungi</taxon>
        <taxon>Dikarya</taxon>
        <taxon>Basidiomycota</taxon>
        <taxon>Agaricomycotina</taxon>
        <taxon>Agaricomycetes</taxon>
        <taxon>Agaricomycetidae</taxon>
        <taxon>Agaricales</taxon>
        <taxon>Tricholomatineae</taxon>
        <taxon>Lyophyllaceae</taxon>
        <taxon>Sphagnurus</taxon>
    </lineage>
</organism>
<dbReference type="EMBL" id="JABCKI010000638">
    <property type="protein sequence ID" value="KAG5649919.1"/>
    <property type="molecule type" value="Genomic_DNA"/>
</dbReference>
<evidence type="ECO:0000313" key="2">
    <source>
        <dbReference type="Proteomes" id="UP000717328"/>
    </source>
</evidence>
<reference evidence="1" key="2">
    <citation type="submission" date="2021-10" db="EMBL/GenBank/DDBJ databases">
        <title>Phylogenomics reveals ancestral predisposition of the termite-cultivated fungus Termitomyces towards a domesticated lifestyle.</title>
        <authorList>
            <person name="Auxier B."/>
            <person name="Grum-Grzhimaylo A."/>
            <person name="Cardenas M.E."/>
            <person name="Lodge J.D."/>
            <person name="Laessoe T."/>
            <person name="Pedersen O."/>
            <person name="Smith M.E."/>
            <person name="Kuyper T.W."/>
            <person name="Franco-Molano E.A."/>
            <person name="Baroni T.J."/>
            <person name="Aanen D.K."/>
        </authorList>
    </citation>
    <scope>NUCLEOTIDE SEQUENCE</scope>
    <source>
        <strain evidence="1">D49</strain>
    </source>
</reference>
<keyword evidence="2" id="KW-1185">Reference proteome</keyword>
<evidence type="ECO:0000313" key="1">
    <source>
        <dbReference type="EMBL" id="KAG5649919.1"/>
    </source>
</evidence>